<dbReference type="InterPro" id="IPR052156">
    <property type="entry name" value="BCAA_Transport_ATP-bd_LivF"/>
</dbReference>
<dbReference type="CDD" id="cd03224">
    <property type="entry name" value="ABC_TM1139_LivF_branched"/>
    <property type="match status" value="1"/>
</dbReference>
<dbReference type="SUPFAM" id="SSF52540">
    <property type="entry name" value="P-loop containing nucleoside triphosphate hydrolases"/>
    <property type="match status" value="1"/>
</dbReference>
<reference evidence="7 8" key="1">
    <citation type="submission" date="2019-08" db="EMBL/GenBank/DDBJ databases">
        <title>Hyperibacter terrae gen. nov., sp. nov. and Hyperibacter viscosus sp. nov., two new members in the family Rhodospirillaceae isolated from the rhizosphere of Hypericum perforatum.</title>
        <authorList>
            <person name="Noviana Z."/>
        </authorList>
    </citation>
    <scope>NUCLEOTIDE SEQUENCE [LARGE SCALE GENOMIC DNA]</scope>
    <source>
        <strain evidence="7 8">R5959</strain>
    </source>
</reference>
<keyword evidence="8" id="KW-1185">Reference proteome</keyword>
<dbReference type="AlphaFoldDB" id="A0A5J6MVV3"/>
<protein>
    <submittedName>
        <fullName evidence="7">ABC transporter ATP-binding protein</fullName>
    </submittedName>
</protein>
<dbReference type="InterPro" id="IPR017871">
    <property type="entry name" value="ABC_transporter-like_CS"/>
</dbReference>
<dbReference type="PANTHER" id="PTHR43820:SF4">
    <property type="entry name" value="HIGH-AFFINITY BRANCHED-CHAIN AMINO ACID TRANSPORT ATP-BINDING PROTEIN LIVF"/>
    <property type="match status" value="1"/>
</dbReference>
<keyword evidence="4 7" id="KW-0067">ATP-binding</keyword>
<evidence type="ECO:0000313" key="7">
    <source>
        <dbReference type="EMBL" id="QEX21253.1"/>
    </source>
</evidence>
<dbReference type="SMART" id="SM00382">
    <property type="entry name" value="AAA"/>
    <property type="match status" value="1"/>
</dbReference>
<evidence type="ECO:0000259" key="6">
    <source>
        <dbReference type="PROSITE" id="PS50893"/>
    </source>
</evidence>
<dbReference type="KEGG" id="hadh:FRZ61_11760"/>
<dbReference type="Pfam" id="PF00005">
    <property type="entry name" value="ABC_tran"/>
    <property type="match status" value="1"/>
</dbReference>
<dbReference type="PANTHER" id="PTHR43820">
    <property type="entry name" value="HIGH-AFFINITY BRANCHED-CHAIN AMINO ACID TRANSPORT ATP-BINDING PROTEIN LIVF"/>
    <property type="match status" value="1"/>
</dbReference>
<evidence type="ECO:0000256" key="2">
    <source>
        <dbReference type="ARBA" id="ARBA00022448"/>
    </source>
</evidence>
<evidence type="ECO:0000313" key="8">
    <source>
        <dbReference type="Proteomes" id="UP000325797"/>
    </source>
</evidence>
<gene>
    <name evidence="7" type="ORF">FRZ61_11760</name>
</gene>
<evidence type="ECO:0000256" key="5">
    <source>
        <dbReference type="ARBA" id="ARBA00022970"/>
    </source>
</evidence>
<dbReference type="GO" id="GO:0015807">
    <property type="term" value="P:L-amino acid transport"/>
    <property type="evidence" value="ECO:0007669"/>
    <property type="project" value="TreeGrafter"/>
</dbReference>
<name>A0A5J6MVV3_9PROT</name>
<proteinExistence type="inferred from homology"/>
<feature type="domain" description="ABC transporter" evidence="6">
    <location>
        <begin position="3"/>
        <end position="236"/>
    </location>
</feature>
<evidence type="ECO:0000256" key="1">
    <source>
        <dbReference type="ARBA" id="ARBA00005417"/>
    </source>
</evidence>
<keyword evidence="2" id="KW-0813">Transport</keyword>
<evidence type="ECO:0000256" key="4">
    <source>
        <dbReference type="ARBA" id="ARBA00022840"/>
    </source>
</evidence>
<dbReference type="InterPro" id="IPR003593">
    <property type="entry name" value="AAA+_ATPase"/>
</dbReference>
<sequence>MSLTISGLTAGYTREVPILSGVNLRAEEGMVTTIIGPNGAGKSTLLRAVFGYLKPASGTVEHFGRTVTGLEPEQMLTEGVAYLIQGRSVFPSMTVAENLELGCWTIRRDRRRVLDALARAYEQYPRMAEKRNARAGSLSGGEQRMLEIARITMTNPRTLLLDEPSVGLMPSLVEEVYQQIGALKKAGYLILLVDQNIRKTLQIADYVYVLKMGANSHHGPAAEFKHRLADIIKEWI</sequence>
<evidence type="ECO:0000256" key="3">
    <source>
        <dbReference type="ARBA" id="ARBA00022741"/>
    </source>
</evidence>
<organism evidence="7 8">
    <name type="scientific">Hypericibacter adhaerens</name>
    <dbReference type="NCBI Taxonomy" id="2602016"/>
    <lineage>
        <taxon>Bacteria</taxon>
        <taxon>Pseudomonadati</taxon>
        <taxon>Pseudomonadota</taxon>
        <taxon>Alphaproteobacteria</taxon>
        <taxon>Rhodospirillales</taxon>
        <taxon>Dongiaceae</taxon>
        <taxon>Hypericibacter</taxon>
    </lineage>
</organism>
<comment type="similarity">
    <text evidence="1">Belongs to the ABC transporter superfamily.</text>
</comment>
<dbReference type="Gene3D" id="3.40.50.300">
    <property type="entry name" value="P-loop containing nucleotide triphosphate hydrolases"/>
    <property type="match status" value="1"/>
</dbReference>
<dbReference type="RefSeq" id="WP_151115656.1">
    <property type="nucleotide sequence ID" value="NZ_CP042582.1"/>
</dbReference>
<dbReference type="PROSITE" id="PS50893">
    <property type="entry name" value="ABC_TRANSPORTER_2"/>
    <property type="match status" value="1"/>
</dbReference>
<accession>A0A5J6MVV3</accession>
<dbReference type="GO" id="GO:0015658">
    <property type="term" value="F:branched-chain amino acid transmembrane transporter activity"/>
    <property type="evidence" value="ECO:0007669"/>
    <property type="project" value="TreeGrafter"/>
</dbReference>
<dbReference type="Proteomes" id="UP000325797">
    <property type="component" value="Chromosome"/>
</dbReference>
<keyword evidence="5" id="KW-0029">Amino-acid transport</keyword>
<dbReference type="GO" id="GO:0016887">
    <property type="term" value="F:ATP hydrolysis activity"/>
    <property type="evidence" value="ECO:0007669"/>
    <property type="project" value="InterPro"/>
</dbReference>
<dbReference type="GO" id="GO:0005524">
    <property type="term" value="F:ATP binding"/>
    <property type="evidence" value="ECO:0007669"/>
    <property type="project" value="UniProtKB-KW"/>
</dbReference>
<dbReference type="PROSITE" id="PS00211">
    <property type="entry name" value="ABC_TRANSPORTER_1"/>
    <property type="match status" value="1"/>
</dbReference>
<dbReference type="InterPro" id="IPR003439">
    <property type="entry name" value="ABC_transporter-like_ATP-bd"/>
</dbReference>
<dbReference type="InterPro" id="IPR027417">
    <property type="entry name" value="P-loop_NTPase"/>
</dbReference>
<dbReference type="EMBL" id="CP042582">
    <property type="protein sequence ID" value="QEX21253.1"/>
    <property type="molecule type" value="Genomic_DNA"/>
</dbReference>
<keyword evidence="3" id="KW-0547">Nucleotide-binding</keyword>
<dbReference type="OrthoDB" id="9776369at2"/>